<name>A0ABQ6Y6E6_9GAMM</name>
<dbReference type="Gene3D" id="3.40.50.150">
    <property type="entry name" value="Vaccinia Virus protein VP39"/>
    <property type="match status" value="1"/>
</dbReference>
<sequence>MGHHPAAPMNYDGSYWSEYRERDASAMGAQLTAARVDLVRRHWAGEVVDVGIGGGRFVEEVEGQGFDVNPEAIAWLKAGDRYRNPYHGVDAVTCWDSLEHIVDPAALVASARHWVFVSMPIYANAQDCLQSRHYKPSEHLWYWEHDGLIRWFQRLGFECREHNTMESILGRDGIHSYAFRRTA</sequence>
<dbReference type="EMBL" id="AQPF01000023">
    <property type="protein sequence ID" value="KAF0804926.1"/>
    <property type="molecule type" value="Genomic_DNA"/>
</dbReference>
<organism evidence="1 2">
    <name type="scientific">Alcanivorax xiamenensis</name>
    <dbReference type="NCBI Taxonomy" id="1177156"/>
    <lineage>
        <taxon>Bacteria</taxon>
        <taxon>Pseudomonadati</taxon>
        <taxon>Pseudomonadota</taxon>
        <taxon>Gammaproteobacteria</taxon>
        <taxon>Oceanospirillales</taxon>
        <taxon>Alcanivoracaceae</taxon>
        <taxon>Alcanivorax</taxon>
    </lineage>
</organism>
<evidence type="ECO:0000313" key="1">
    <source>
        <dbReference type="EMBL" id="KAF0804926.1"/>
    </source>
</evidence>
<dbReference type="Pfam" id="PF13489">
    <property type="entry name" value="Methyltransf_23"/>
    <property type="match status" value="1"/>
</dbReference>
<gene>
    <name evidence="1" type="ORF">A6D6_02690</name>
</gene>
<proteinExistence type="predicted"/>
<dbReference type="Proteomes" id="UP000771797">
    <property type="component" value="Unassembled WGS sequence"/>
</dbReference>
<evidence type="ECO:0000313" key="2">
    <source>
        <dbReference type="Proteomes" id="UP000771797"/>
    </source>
</evidence>
<dbReference type="SUPFAM" id="SSF53335">
    <property type="entry name" value="S-adenosyl-L-methionine-dependent methyltransferases"/>
    <property type="match status" value="1"/>
</dbReference>
<dbReference type="InterPro" id="IPR029063">
    <property type="entry name" value="SAM-dependent_MTases_sf"/>
</dbReference>
<evidence type="ECO:0008006" key="3">
    <source>
        <dbReference type="Google" id="ProtNLM"/>
    </source>
</evidence>
<accession>A0ABQ6Y6E6</accession>
<comment type="caution">
    <text evidence="1">The sequence shown here is derived from an EMBL/GenBank/DDBJ whole genome shotgun (WGS) entry which is preliminary data.</text>
</comment>
<protein>
    <recommendedName>
        <fullName evidence="3">Methyltransferase domain-containing protein</fullName>
    </recommendedName>
</protein>
<reference evidence="1 2" key="1">
    <citation type="submission" date="2012-09" db="EMBL/GenBank/DDBJ databases">
        <title>Genome Sequence of alkane-degrading Bacterium Alcanivorax sp. 6-D-6.</title>
        <authorList>
            <person name="Lai Q."/>
            <person name="Shao Z."/>
        </authorList>
    </citation>
    <scope>NUCLEOTIDE SEQUENCE [LARGE SCALE GENOMIC DNA]</scope>
    <source>
        <strain evidence="1 2">6-D-6</strain>
    </source>
</reference>
<keyword evidence="2" id="KW-1185">Reference proteome</keyword>